<evidence type="ECO:0000313" key="1">
    <source>
        <dbReference type="EMBL" id="KAG0425886.1"/>
    </source>
</evidence>
<organism evidence="1 2">
    <name type="scientific">Ixodes persulcatus</name>
    <name type="common">Taiga tick</name>
    <dbReference type="NCBI Taxonomy" id="34615"/>
    <lineage>
        <taxon>Eukaryota</taxon>
        <taxon>Metazoa</taxon>
        <taxon>Ecdysozoa</taxon>
        <taxon>Arthropoda</taxon>
        <taxon>Chelicerata</taxon>
        <taxon>Arachnida</taxon>
        <taxon>Acari</taxon>
        <taxon>Parasitiformes</taxon>
        <taxon>Ixodida</taxon>
        <taxon>Ixodoidea</taxon>
        <taxon>Ixodidae</taxon>
        <taxon>Ixodinae</taxon>
        <taxon>Ixodes</taxon>
    </lineage>
</organism>
<feature type="non-terminal residue" evidence="1">
    <location>
        <position position="122"/>
    </location>
</feature>
<accession>A0AC60PX53</accession>
<dbReference type="Proteomes" id="UP000805193">
    <property type="component" value="Unassembled WGS sequence"/>
</dbReference>
<comment type="caution">
    <text evidence="1">The sequence shown here is derived from an EMBL/GenBank/DDBJ whole genome shotgun (WGS) entry which is preliminary data.</text>
</comment>
<reference evidence="1 2" key="1">
    <citation type="journal article" date="2020" name="Cell">
        <title>Large-Scale Comparative Analyses of Tick Genomes Elucidate Their Genetic Diversity and Vector Capacities.</title>
        <authorList>
            <consortium name="Tick Genome and Microbiome Consortium (TIGMIC)"/>
            <person name="Jia N."/>
            <person name="Wang J."/>
            <person name="Shi W."/>
            <person name="Du L."/>
            <person name="Sun Y."/>
            <person name="Zhan W."/>
            <person name="Jiang J.F."/>
            <person name="Wang Q."/>
            <person name="Zhang B."/>
            <person name="Ji P."/>
            <person name="Bell-Sakyi L."/>
            <person name="Cui X.M."/>
            <person name="Yuan T.T."/>
            <person name="Jiang B.G."/>
            <person name="Yang W.F."/>
            <person name="Lam T.T."/>
            <person name="Chang Q.C."/>
            <person name="Ding S.J."/>
            <person name="Wang X.J."/>
            <person name="Zhu J.G."/>
            <person name="Ruan X.D."/>
            <person name="Zhao L."/>
            <person name="Wei J.T."/>
            <person name="Ye R.Z."/>
            <person name="Que T.C."/>
            <person name="Du C.H."/>
            <person name="Zhou Y.H."/>
            <person name="Cheng J.X."/>
            <person name="Dai P.F."/>
            <person name="Guo W.B."/>
            <person name="Han X.H."/>
            <person name="Huang E.J."/>
            <person name="Li L.F."/>
            <person name="Wei W."/>
            <person name="Gao Y.C."/>
            <person name="Liu J.Z."/>
            <person name="Shao H.Z."/>
            <person name="Wang X."/>
            <person name="Wang C.C."/>
            <person name="Yang T.C."/>
            <person name="Huo Q.B."/>
            <person name="Li W."/>
            <person name="Chen H.Y."/>
            <person name="Chen S.E."/>
            <person name="Zhou L.G."/>
            <person name="Ni X.B."/>
            <person name="Tian J.H."/>
            <person name="Sheng Y."/>
            <person name="Liu T."/>
            <person name="Pan Y.S."/>
            <person name="Xia L.Y."/>
            <person name="Li J."/>
            <person name="Zhao F."/>
            <person name="Cao W.C."/>
        </authorList>
    </citation>
    <scope>NUCLEOTIDE SEQUENCE [LARGE SCALE GENOMIC DNA]</scope>
    <source>
        <strain evidence="1">Iper-2018</strain>
    </source>
</reference>
<dbReference type="EMBL" id="JABSTQ010009789">
    <property type="protein sequence ID" value="KAG0425886.1"/>
    <property type="molecule type" value="Genomic_DNA"/>
</dbReference>
<proteinExistence type="predicted"/>
<feature type="non-terminal residue" evidence="1">
    <location>
        <position position="1"/>
    </location>
</feature>
<protein>
    <submittedName>
        <fullName evidence="1">Uncharacterized protein</fullName>
    </submittedName>
</protein>
<gene>
    <name evidence="1" type="ORF">HPB47_026953</name>
</gene>
<name>A0AC60PX53_IXOPE</name>
<keyword evidence="2" id="KW-1185">Reference proteome</keyword>
<sequence>TPDEYKRKLHETPKESGDLWSQFVTELDIVFGNYLETREFETVDQMRRLTISDQMKHLMAEDARMYVPQNETKDWLRPKELAQLAERFEESKRESREWPEKPEQSTGKPFAPKEDQASNKEA</sequence>
<evidence type="ECO:0000313" key="2">
    <source>
        <dbReference type="Proteomes" id="UP000805193"/>
    </source>
</evidence>